<reference evidence="2" key="1">
    <citation type="submission" date="2018-11" db="EMBL/GenBank/DDBJ databases">
        <authorList>
            <consortium name="Genoscope - CEA"/>
            <person name="William W."/>
        </authorList>
    </citation>
    <scope>NUCLEOTIDE SEQUENCE</scope>
</reference>
<organism evidence="2">
    <name type="scientific">Brassica campestris</name>
    <name type="common">Field mustard</name>
    <dbReference type="NCBI Taxonomy" id="3711"/>
    <lineage>
        <taxon>Eukaryota</taxon>
        <taxon>Viridiplantae</taxon>
        <taxon>Streptophyta</taxon>
        <taxon>Embryophyta</taxon>
        <taxon>Tracheophyta</taxon>
        <taxon>Spermatophyta</taxon>
        <taxon>Magnoliopsida</taxon>
        <taxon>eudicotyledons</taxon>
        <taxon>Gunneridae</taxon>
        <taxon>Pentapetalae</taxon>
        <taxon>rosids</taxon>
        <taxon>malvids</taxon>
        <taxon>Brassicales</taxon>
        <taxon>Brassicaceae</taxon>
        <taxon>Brassiceae</taxon>
        <taxon>Brassica</taxon>
    </lineage>
</organism>
<sequence length="46" mass="5406">WTPLWIKNPDHSSLHIAGEEQRRHGATPMVAGSLVKMLDRQVRNWW</sequence>
<accession>A0A3P6A2N9</accession>
<dbReference type="EMBL" id="LR031573">
    <property type="protein sequence ID" value="VDC86642.1"/>
    <property type="molecule type" value="Genomic_DNA"/>
</dbReference>
<feature type="non-terminal residue" evidence="2">
    <location>
        <position position="1"/>
    </location>
</feature>
<dbReference type="AlphaFoldDB" id="A0A3P6A2N9"/>
<name>A0A3P6A2N9_BRACM</name>
<feature type="non-terminal residue" evidence="2">
    <location>
        <position position="46"/>
    </location>
</feature>
<dbReference type="Gramene" id="A02p13170.2_BraZ1">
    <property type="protein sequence ID" value="A02p13170.2_BraZ1.CDS"/>
    <property type="gene ID" value="A02g13170.2_BraZ1"/>
</dbReference>
<dbReference type="Proteomes" id="UP000694005">
    <property type="component" value="Chromosome A02"/>
</dbReference>
<proteinExistence type="predicted"/>
<evidence type="ECO:0000313" key="2">
    <source>
        <dbReference type="EMBL" id="VDC86642.1"/>
    </source>
</evidence>
<protein>
    <submittedName>
        <fullName evidence="1">Uncharacterized protein</fullName>
    </submittedName>
</protein>
<gene>
    <name evidence="2" type="ORF">BRAA02T05919Z</name>
    <name evidence="1" type="ORF">BRAPAZ1V2_A02P13170.2</name>
</gene>
<dbReference type="EMBL" id="LS974618">
    <property type="protein sequence ID" value="CAG7892365.1"/>
    <property type="molecule type" value="Genomic_DNA"/>
</dbReference>
<evidence type="ECO:0000313" key="1">
    <source>
        <dbReference type="EMBL" id="CAG7892365.1"/>
    </source>
</evidence>